<protein>
    <submittedName>
        <fullName evidence="1">Uncharacterized protein</fullName>
    </submittedName>
</protein>
<organism evidence="1 2">
    <name type="scientific">Solidesulfovibrio magneticus (strain ATCC 700980 / DSM 13731 / RS-1)</name>
    <name type="common">Desulfovibrio magneticus</name>
    <dbReference type="NCBI Taxonomy" id="573370"/>
    <lineage>
        <taxon>Bacteria</taxon>
        <taxon>Pseudomonadati</taxon>
        <taxon>Thermodesulfobacteriota</taxon>
        <taxon>Desulfovibrionia</taxon>
        <taxon>Desulfovibrionales</taxon>
        <taxon>Desulfovibrionaceae</taxon>
        <taxon>Solidesulfovibrio</taxon>
    </lineage>
</organism>
<evidence type="ECO:0000313" key="2">
    <source>
        <dbReference type="Proteomes" id="UP000009071"/>
    </source>
</evidence>
<proteinExistence type="predicted"/>
<dbReference type="HOGENOM" id="CLU_2092871_0_0_7"/>
<dbReference type="RefSeq" id="WP_015862311.1">
    <property type="nucleotide sequence ID" value="NC_012796.1"/>
</dbReference>
<gene>
    <name evidence="1" type="ordered locus">DMR_36780</name>
</gene>
<keyword evidence="2" id="KW-1185">Reference proteome</keyword>
<sequence length="116" mass="13659">MNQDFSFFVYSALHDYISNIAKSLGAWPKFNIFRKNNHIAIGLSFPVNMTRYEVNENMASKIIKEDIPMDVVLKVFKEANSPDIKSLPLDSRTYYFVRYLDDIFHAEVCKLISRRW</sequence>
<evidence type="ECO:0000313" key="1">
    <source>
        <dbReference type="EMBL" id="BAH77169.1"/>
    </source>
</evidence>
<reference evidence="1 2" key="1">
    <citation type="journal article" date="2009" name="Genome Res.">
        <title>Whole genome sequence of Desulfovibrio magneticus strain RS-1 revealed common gene clusters in magnetotactic bacteria.</title>
        <authorList>
            <person name="Nakazawa H."/>
            <person name="Arakaki A."/>
            <person name="Narita-Yamada S."/>
            <person name="Yashiro I."/>
            <person name="Jinno K."/>
            <person name="Aoki N."/>
            <person name="Tsuruyama A."/>
            <person name="Okamura Y."/>
            <person name="Tanikawa S."/>
            <person name="Fujita N."/>
            <person name="Takeyama H."/>
            <person name="Matsunaga T."/>
        </authorList>
    </citation>
    <scope>NUCLEOTIDE SEQUENCE [LARGE SCALE GENOMIC DNA]</scope>
    <source>
        <strain evidence="2">ATCC 700980 / DSM 13731 / RS-1</strain>
    </source>
</reference>
<dbReference type="OrthoDB" id="7266652at2"/>
<dbReference type="EMBL" id="AP010904">
    <property type="protein sequence ID" value="BAH77169.1"/>
    <property type="molecule type" value="Genomic_DNA"/>
</dbReference>
<dbReference type="KEGG" id="dma:DMR_36780"/>
<accession>C4XM41</accession>
<dbReference type="Proteomes" id="UP000009071">
    <property type="component" value="Chromosome"/>
</dbReference>
<name>C4XM41_SOLM1</name>
<dbReference type="AlphaFoldDB" id="C4XM41"/>